<dbReference type="EMBL" id="CTRI01000002">
    <property type="protein sequence ID" value="CQR26745.1"/>
    <property type="molecule type" value="Genomic_DNA"/>
</dbReference>
<reference evidence="10" key="2">
    <citation type="journal article" date="2010" name="PLoS Genet.">
        <title>Structure, function, and evolution of the Thiomonas spp. genome.</title>
        <authorList>
            <person name="Arsene-Ploetze F."/>
            <person name="Koechler S."/>
            <person name="Marchal M."/>
            <person name="Coppee J.Y."/>
            <person name="Chandler M."/>
            <person name="Bonnefoy V."/>
            <person name="Brochier-Armanet C."/>
            <person name="Barakat M."/>
            <person name="Barbe V."/>
            <person name="Battaglia-Brunet F."/>
            <person name="Bruneel O."/>
            <person name="Bryan C.G."/>
            <person name="Cleiss-Arnold J."/>
            <person name="Cruveiller S."/>
            <person name="Erhardt M."/>
            <person name="Heinrich-Salmeron A."/>
            <person name="Hommais F."/>
            <person name="Joulian C."/>
            <person name="Krin E."/>
            <person name="Lieutaud A."/>
            <person name="Lievremont D."/>
            <person name="Michel C."/>
            <person name="Muller D."/>
            <person name="Ortet P."/>
            <person name="Proux C."/>
            <person name="Siguier P."/>
            <person name="Roche D."/>
            <person name="Rouy Z."/>
            <person name="Salvignol G."/>
            <person name="Slyemi D."/>
            <person name="Talla E."/>
            <person name="Weiss S."/>
            <person name="Weissenbach J."/>
            <person name="Medigue C."/>
            <person name="Bertin P.N."/>
        </authorList>
    </citation>
    <scope>NUCLEOTIDE SEQUENCE [LARGE SCALE GENOMIC DNA]</scope>
    <source>
        <strain evidence="10">DSM 22701 / CIP 110005 / 3As</strain>
    </source>
</reference>
<evidence type="ECO:0000256" key="6">
    <source>
        <dbReference type="ARBA" id="ARBA00023136"/>
    </source>
</evidence>
<comment type="similarity">
    <text evidence="2">Belongs to the Rht family.</text>
</comment>
<dbReference type="PANTHER" id="PTHR30086:SF14">
    <property type="entry name" value="HOMOSERINE_HOMOSERINE LACTONE EFFLUX PROTEIN"/>
    <property type="match status" value="1"/>
</dbReference>
<protein>
    <submittedName>
        <fullName evidence="8">LysE type translocator</fullName>
    </submittedName>
</protein>
<feature type="transmembrane region" description="Helical" evidence="7">
    <location>
        <begin position="108"/>
        <end position="129"/>
    </location>
</feature>
<evidence type="ECO:0000313" key="9">
    <source>
        <dbReference type="EMBL" id="CQR26745.1"/>
    </source>
</evidence>
<keyword evidence="6 7" id="KW-0472">Membrane</keyword>
<dbReference type="HOGENOM" id="CLU_079569_3_3_4"/>
<feature type="transmembrane region" description="Helical" evidence="7">
    <location>
        <begin position="35"/>
        <end position="60"/>
    </location>
</feature>
<evidence type="ECO:0000256" key="3">
    <source>
        <dbReference type="ARBA" id="ARBA00022475"/>
    </source>
</evidence>
<keyword evidence="3" id="KW-1003">Cell membrane</keyword>
<feature type="transmembrane region" description="Helical" evidence="7">
    <location>
        <begin position="149"/>
        <end position="167"/>
    </location>
</feature>
<dbReference type="RefSeq" id="WP_013105081.1">
    <property type="nucleotide sequence ID" value="NC_014145.1"/>
</dbReference>
<feature type="transmembrane region" description="Helical" evidence="7">
    <location>
        <begin position="66"/>
        <end position="87"/>
    </location>
</feature>
<dbReference type="OrthoDB" id="9804822at2"/>
<evidence type="ECO:0000313" key="10">
    <source>
        <dbReference type="Proteomes" id="UP000002372"/>
    </source>
</evidence>
<evidence type="ECO:0000313" key="8">
    <source>
        <dbReference type="EMBL" id="CAZ87729.1"/>
    </source>
</evidence>
<dbReference type="Pfam" id="PF01810">
    <property type="entry name" value="LysE"/>
    <property type="match status" value="1"/>
</dbReference>
<reference evidence="8" key="3">
    <citation type="submission" date="2010-07" db="EMBL/GenBank/DDBJ databases">
        <authorList>
            <person name="Genoscope - CEA"/>
        </authorList>
    </citation>
    <scope>NUCLEOTIDE SEQUENCE</scope>
    <source>
        <strain evidence="8">3As</strain>
    </source>
</reference>
<keyword evidence="5 7" id="KW-1133">Transmembrane helix</keyword>
<dbReference type="Proteomes" id="UP000078599">
    <property type="component" value="Unassembled WGS sequence"/>
</dbReference>
<dbReference type="KEGG" id="thi:THI_1031"/>
<reference evidence="9 11" key="4">
    <citation type="submission" date="2015-03" db="EMBL/GenBank/DDBJ databases">
        <authorList>
            <person name="Regsiter A."/>
            <person name="william w."/>
        </authorList>
    </citation>
    <scope>NUCLEOTIDE SEQUENCE [LARGE SCALE GENOMIC DNA]</scope>
    <source>
        <strain evidence="9 11">CB1</strain>
    </source>
</reference>
<dbReference type="GO" id="GO:0005886">
    <property type="term" value="C:plasma membrane"/>
    <property type="evidence" value="ECO:0007669"/>
    <property type="project" value="UniProtKB-SubCell"/>
</dbReference>
<organism evidence="8 10">
    <name type="scientific">Thiomonas arsenitoxydans (strain DSM 22701 / CIP 110005 / 3As)</name>
    <dbReference type="NCBI Taxonomy" id="426114"/>
    <lineage>
        <taxon>Bacteria</taxon>
        <taxon>Pseudomonadati</taxon>
        <taxon>Pseudomonadota</taxon>
        <taxon>Betaproteobacteria</taxon>
        <taxon>Burkholderiales</taxon>
        <taxon>Thiomonas</taxon>
    </lineage>
</organism>
<name>D6CKX6_THIA3</name>
<evidence type="ECO:0000256" key="7">
    <source>
        <dbReference type="SAM" id="Phobius"/>
    </source>
</evidence>
<dbReference type="PANTHER" id="PTHR30086">
    <property type="entry name" value="ARGININE EXPORTER PROTEIN ARGO"/>
    <property type="match status" value="1"/>
</dbReference>
<dbReference type="InterPro" id="IPR001123">
    <property type="entry name" value="LeuE-type"/>
</dbReference>
<evidence type="ECO:0000313" key="11">
    <source>
        <dbReference type="Proteomes" id="UP000078599"/>
    </source>
</evidence>
<comment type="subcellular location">
    <subcellularLocation>
        <location evidence="1">Cell membrane</location>
        <topology evidence="1">Multi-pass membrane protein</topology>
    </subcellularLocation>
</comment>
<dbReference type="eggNOG" id="COG1280">
    <property type="taxonomic scope" value="Bacteria"/>
</dbReference>
<keyword evidence="11" id="KW-1185">Reference proteome</keyword>
<gene>
    <name evidence="8" type="ordered locus">THI_1031</name>
    <name evidence="9" type="ORF">THICB1_100266</name>
</gene>
<dbReference type="AlphaFoldDB" id="D6CKX6"/>
<reference key="1">
    <citation type="submission" date="2009-07" db="EMBL/GenBank/DDBJ databases">
        <authorList>
            <person name="Genoscope - CEA"/>
        </authorList>
    </citation>
    <scope>NUCLEOTIDE SEQUENCE</scope>
    <source>
        <strain>3As</strain>
    </source>
</reference>
<accession>D6CKX6</accession>
<dbReference type="Proteomes" id="UP000002372">
    <property type="component" value="Chromosome"/>
</dbReference>
<keyword evidence="4 7" id="KW-0812">Transmembrane</keyword>
<sequence>MGPEFLITSLLVVASPGTGVLLTLAAGLSHGARGAVVAAFGCTLGILPQMLLAVTGLATVLHTSSLAFQLLKITGVCYLLYLAWMTWRDRGALTINADAPARSDLQMIRHAVLVNLLNPKLSMFFVAFLPQFVRSGEANPTGTMLELSAAFMAMTFVVFVLYGTFAAKARIHILSRPAVLLWMRRGFATAFIGLGLKLALVHR</sequence>
<dbReference type="GO" id="GO:0042970">
    <property type="term" value="F:homoserine transmembrane transporter activity"/>
    <property type="evidence" value="ECO:0007669"/>
    <property type="project" value="TreeGrafter"/>
</dbReference>
<evidence type="ECO:0000256" key="2">
    <source>
        <dbReference type="ARBA" id="ARBA00007928"/>
    </source>
</evidence>
<evidence type="ECO:0000256" key="5">
    <source>
        <dbReference type="ARBA" id="ARBA00022989"/>
    </source>
</evidence>
<evidence type="ECO:0000256" key="1">
    <source>
        <dbReference type="ARBA" id="ARBA00004651"/>
    </source>
</evidence>
<dbReference type="PIRSF" id="PIRSF006324">
    <property type="entry name" value="LeuE"/>
    <property type="match status" value="1"/>
</dbReference>
<feature type="transmembrane region" description="Helical" evidence="7">
    <location>
        <begin position="6"/>
        <end position="28"/>
    </location>
</feature>
<feature type="transmembrane region" description="Helical" evidence="7">
    <location>
        <begin position="179"/>
        <end position="200"/>
    </location>
</feature>
<proteinExistence type="inferred from homology"/>
<evidence type="ECO:0000256" key="4">
    <source>
        <dbReference type="ARBA" id="ARBA00022692"/>
    </source>
</evidence>
<dbReference type="EMBL" id="FP475956">
    <property type="protein sequence ID" value="CAZ87729.1"/>
    <property type="molecule type" value="Genomic_DNA"/>
</dbReference>